<dbReference type="SUPFAM" id="SSF51905">
    <property type="entry name" value="FAD/NAD(P)-binding domain"/>
    <property type="match status" value="1"/>
</dbReference>
<proteinExistence type="predicted"/>
<dbReference type="Proteomes" id="UP001595696">
    <property type="component" value="Unassembled WGS sequence"/>
</dbReference>
<name>A0ABV8DN32_9NOCA</name>
<comment type="caution">
    <text evidence="2">The sequence shown here is derived from an EMBL/GenBank/DDBJ whole genome shotgun (WGS) entry which is preliminary data.</text>
</comment>
<keyword evidence="3" id="KW-1185">Reference proteome</keyword>
<dbReference type="EMBL" id="JBHSAX010000005">
    <property type="protein sequence ID" value="MFC3961468.1"/>
    <property type="molecule type" value="Genomic_DNA"/>
</dbReference>
<evidence type="ECO:0000313" key="3">
    <source>
        <dbReference type="Proteomes" id="UP001595696"/>
    </source>
</evidence>
<dbReference type="InterPro" id="IPR002937">
    <property type="entry name" value="Amino_oxidase"/>
</dbReference>
<accession>A0ABV8DN32</accession>
<reference evidence="3" key="1">
    <citation type="journal article" date="2019" name="Int. J. Syst. Evol. Microbiol.">
        <title>The Global Catalogue of Microorganisms (GCM) 10K type strain sequencing project: providing services to taxonomists for standard genome sequencing and annotation.</title>
        <authorList>
            <consortium name="The Broad Institute Genomics Platform"/>
            <consortium name="The Broad Institute Genome Sequencing Center for Infectious Disease"/>
            <person name="Wu L."/>
            <person name="Ma J."/>
        </authorList>
    </citation>
    <scope>NUCLEOTIDE SEQUENCE [LARGE SCALE GENOMIC DNA]</scope>
    <source>
        <strain evidence="3">CGMCC 4.7330</strain>
    </source>
</reference>
<dbReference type="RefSeq" id="WP_378611222.1">
    <property type="nucleotide sequence ID" value="NZ_JBHSAX010000005.1"/>
</dbReference>
<dbReference type="PANTHER" id="PTHR42923">
    <property type="entry name" value="PROTOPORPHYRINOGEN OXIDASE"/>
    <property type="match status" value="1"/>
</dbReference>
<sequence length="436" mass="47369">MNTRSAQADKRFAVVGAGISGIAAAWELHNAGYQVDLLEQDDVAGGRFGIARLGDRPVMMGGKNLGKKYSALRKFLAQTGDPKLEPFGINTSRVVDGELLTIDSKQSPLQRLAGLRRMAPLTDLAKLFNLARQVRSREENRFLGSQAFTKIAAASDHKPLSDHFGSRIVHNMFRAMTVRMNGAEPDEVYLGTFGTNLTMIMDTYDQLTDSIDPVIAALSKQITIKTGSRVQRLVVRDGSVTGLEISERGGPVTEHPYDGVVIAAPAYAAAEIVKADLPALAGLLLEVRYFPAAVVLVEYDRPVFGMDVRAVVMDDGPCSNAGVYGIHDLHIVRYTFSGRHARPTPSPEQLEAWIDRAEEQLLSLLAARGVRRVRSVAKVWEAAYCAYVPFHGSFLDDVRARVGTVGGLALAGDYLRGAPIESCFRSGTEAAEALLR</sequence>
<evidence type="ECO:0000259" key="1">
    <source>
        <dbReference type="Pfam" id="PF01593"/>
    </source>
</evidence>
<gene>
    <name evidence="2" type="ORF">ACFO0B_05630</name>
</gene>
<feature type="domain" description="Amine oxidase" evidence="1">
    <location>
        <begin position="19"/>
        <end position="435"/>
    </location>
</feature>
<dbReference type="Gene3D" id="3.50.50.60">
    <property type="entry name" value="FAD/NAD(P)-binding domain"/>
    <property type="match status" value="2"/>
</dbReference>
<dbReference type="Gene3D" id="3.90.660.10">
    <property type="match status" value="1"/>
</dbReference>
<dbReference type="InterPro" id="IPR036188">
    <property type="entry name" value="FAD/NAD-bd_sf"/>
</dbReference>
<dbReference type="InterPro" id="IPR050464">
    <property type="entry name" value="Zeta_carotene_desat/Oxidored"/>
</dbReference>
<evidence type="ECO:0000313" key="2">
    <source>
        <dbReference type="EMBL" id="MFC3961468.1"/>
    </source>
</evidence>
<protein>
    <submittedName>
        <fullName evidence="2">FAD-dependent oxidoreductase</fullName>
    </submittedName>
</protein>
<organism evidence="2 3">
    <name type="scientific">Nocardia jiangsuensis</name>
    <dbReference type="NCBI Taxonomy" id="1691563"/>
    <lineage>
        <taxon>Bacteria</taxon>
        <taxon>Bacillati</taxon>
        <taxon>Actinomycetota</taxon>
        <taxon>Actinomycetes</taxon>
        <taxon>Mycobacteriales</taxon>
        <taxon>Nocardiaceae</taxon>
        <taxon>Nocardia</taxon>
    </lineage>
</organism>
<dbReference type="Pfam" id="PF01593">
    <property type="entry name" value="Amino_oxidase"/>
    <property type="match status" value="1"/>
</dbReference>